<evidence type="ECO:0000313" key="1">
    <source>
        <dbReference type="EMBL" id="TKC95263.1"/>
    </source>
</evidence>
<name>A0A4U1IMK8_9BACT</name>
<dbReference type="OrthoDB" id="5494029at2"/>
<protein>
    <submittedName>
        <fullName evidence="1">Uncharacterized protein</fullName>
    </submittedName>
</protein>
<keyword evidence="2" id="KW-1185">Reference proteome</keyword>
<dbReference type="AlphaFoldDB" id="A0A4U1IMK8"/>
<comment type="caution">
    <text evidence="1">The sequence shown here is derived from an EMBL/GenBank/DDBJ whole genome shotgun (WGS) entry which is preliminary data.</text>
</comment>
<dbReference type="EMBL" id="SSMQ01000098">
    <property type="protein sequence ID" value="TKC95263.1"/>
    <property type="molecule type" value="Genomic_DNA"/>
</dbReference>
<dbReference type="Proteomes" id="UP000309215">
    <property type="component" value="Unassembled WGS sequence"/>
</dbReference>
<dbReference type="SUPFAM" id="SSF89372">
    <property type="entry name" value="Fucose-specific lectin"/>
    <property type="match status" value="1"/>
</dbReference>
<sequence>MNGNESDIDCGEACKPALCENLKKCNTGVDCQSASCQDGVCQAATCSDGAQNPGETDIDCGGPQCDGCSSGEKCVVGTDCKEKVCGQDLTCAAPTCADSTANGNETDVDCGGPDCAARCDAEKACAVNEDCASKVCLGAVCQASTCTDAIENGTESDVDCGGDCPNQCATGLKCKVASDCQSLVCTGNICQASCLDGAKNGDETDIDCGGPACMGCSLGKACLTATDCASGICSGPMGNMVCAALDCTDGTKNGDETDVDCGGSCSGCADTKSCVTPLDCQSKNCTNSTCTPASCYDNVQNGFETGIDCGGSACGPCRLLLVASSLADTRLGVFNADSPTPTWSSTVKAGSYTTVAPDAALTTTGTGVAILRDEGNGSKARYITWTQAAGWSNVADVNDQNIESPPALSPVGTTGTFIAAWQRYSGAFSTAMQFAQFDGTSWNPTAESVQTLTLTTANSILSFPDITFVGASTPFMVYADQTGANPDLFYQSKMGTWSTRSTVVTNIAIARPPVITRLKDGRLVVVFQDSTGNLKSRISDVSASSWLLSSTAIGTTSYRPSLTSLADGRAMLAWVDSNSDVLVRILNPATHSWSVATNVSGTANDVGSVVSLTRGLNGKVAELIYMVDPTGTRDLIHARFDGTIWTTASTTFQARTNFALAAPPLP</sequence>
<proteinExistence type="predicted"/>
<reference evidence="1 2" key="1">
    <citation type="submission" date="2019-04" db="EMBL/GenBank/DDBJ databases">
        <authorList>
            <person name="Li Y."/>
            <person name="Wang J."/>
        </authorList>
    </citation>
    <scope>NUCLEOTIDE SEQUENCE [LARGE SCALE GENOMIC DNA]</scope>
    <source>
        <strain evidence="1 2">DSM 14668</strain>
    </source>
</reference>
<evidence type="ECO:0000313" key="2">
    <source>
        <dbReference type="Proteomes" id="UP000309215"/>
    </source>
</evidence>
<gene>
    <name evidence="1" type="ORF">E8A74_47165</name>
</gene>
<organism evidence="1 2">
    <name type="scientific">Polyangium fumosum</name>
    <dbReference type="NCBI Taxonomy" id="889272"/>
    <lineage>
        <taxon>Bacteria</taxon>
        <taxon>Pseudomonadati</taxon>
        <taxon>Myxococcota</taxon>
        <taxon>Polyangia</taxon>
        <taxon>Polyangiales</taxon>
        <taxon>Polyangiaceae</taxon>
        <taxon>Polyangium</taxon>
    </lineage>
</organism>
<accession>A0A4U1IMK8</accession>